<evidence type="ECO:0000313" key="1">
    <source>
        <dbReference type="EMBL" id="SMY34982.1"/>
    </source>
</evidence>
<dbReference type="AlphaFoldDB" id="A0A1Y6MES8"/>
<reference evidence="2" key="1">
    <citation type="submission" date="2017-06" db="EMBL/GenBank/DDBJ databases">
        <authorList>
            <person name="Rodrigo-Torres L."/>
            <person name="Arahal R.D."/>
            <person name="Lucena T."/>
        </authorList>
    </citation>
    <scope>NUCLEOTIDE SEQUENCE [LARGE SCALE GENOMIC DNA]</scope>
    <source>
        <strain evidence="2">CECT 9192</strain>
    </source>
</reference>
<keyword evidence="2" id="KW-1185">Reference proteome</keyword>
<gene>
    <name evidence="1" type="ORF">PAND9192_01650</name>
</gene>
<dbReference type="Proteomes" id="UP000195719">
    <property type="component" value="Unassembled WGS sequence"/>
</dbReference>
<evidence type="ECO:0000313" key="2">
    <source>
        <dbReference type="Proteomes" id="UP000195719"/>
    </source>
</evidence>
<protein>
    <submittedName>
        <fullName evidence="1">Uncharacterized protein</fullName>
    </submittedName>
</protein>
<name>A0A1Y6MES8_9GAMM</name>
<dbReference type="RefSeq" id="WP_087853349.1">
    <property type="nucleotide sequence ID" value="NZ_FYAJ01000002.1"/>
</dbReference>
<accession>A0A1Y6MES8</accession>
<dbReference type="EMBL" id="FYAJ01000002">
    <property type="protein sequence ID" value="SMY34982.1"/>
    <property type="molecule type" value="Genomic_DNA"/>
</dbReference>
<sequence>MFTDVLINCSHQIDELTCCKKDSSPCNCVSALMDDYSIRPDSYDCIKKMSTYSVRYGPAYISEVYHYLVATNFTNFLTTPITKIISLGCGFAPDYYAIKKYRDMFTTSSIISYTGIDRSTSWEIARPVANDCNFISLDLTAPFSLSGANVVIINKVFSTLYRNSMHTSFLTNLESEIRRLPQGTVIIFIDINHYNMGRDVFHTSVSSILPNFTRYYFDGHHESNWVKIHNNNLILDIPEDLSVSSLESTGSTVVFEYRK</sequence>
<proteinExistence type="predicted"/>
<organism evidence="1 2">
    <name type="scientific">Photobacterium andalusiense</name>
    <dbReference type="NCBI Taxonomy" id="2204296"/>
    <lineage>
        <taxon>Bacteria</taxon>
        <taxon>Pseudomonadati</taxon>
        <taxon>Pseudomonadota</taxon>
        <taxon>Gammaproteobacteria</taxon>
        <taxon>Vibrionales</taxon>
        <taxon>Vibrionaceae</taxon>
        <taxon>Photobacterium</taxon>
    </lineage>
</organism>